<accession>A0AAV3PW76</accession>
<dbReference type="InterPro" id="IPR005162">
    <property type="entry name" value="Retrotrans_gag_dom"/>
</dbReference>
<gene>
    <name evidence="2" type="ORF">LIER_13205</name>
</gene>
<feature type="domain" description="Retrotransposon gag" evidence="1">
    <location>
        <begin position="116"/>
        <end position="170"/>
    </location>
</feature>
<reference evidence="2 3" key="1">
    <citation type="submission" date="2024-01" db="EMBL/GenBank/DDBJ databases">
        <title>The complete chloroplast genome sequence of Lithospermum erythrorhizon: insights into the phylogenetic relationship among Boraginaceae species and the maternal lineages of purple gromwells.</title>
        <authorList>
            <person name="Okada T."/>
            <person name="Watanabe K."/>
        </authorList>
    </citation>
    <scope>NUCLEOTIDE SEQUENCE [LARGE SCALE GENOMIC DNA]</scope>
</reference>
<dbReference type="PANTHER" id="PTHR33223:SF6">
    <property type="entry name" value="CCHC-TYPE DOMAIN-CONTAINING PROTEIN"/>
    <property type="match status" value="1"/>
</dbReference>
<comment type="caution">
    <text evidence="2">The sequence shown here is derived from an EMBL/GenBank/DDBJ whole genome shotgun (WGS) entry which is preliminary data.</text>
</comment>
<dbReference type="Proteomes" id="UP001454036">
    <property type="component" value="Unassembled WGS sequence"/>
</dbReference>
<proteinExistence type="predicted"/>
<dbReference type="Pfam" id="PF03732">
    <property type="entry name" value="Retrotrans_gag"/>
    <property type="match status" value="1"/>
</dbReference>
<dbReference type="PANTHER" id="PTHR33223">
    <property type="entry name" value="CCHC-TYPE DOMAIN-CONTAINING PROTEIN"/>
    <property type="match status" value="1"/>
</dbReference>
<dbReference type="EMBL" id="BAABME010002635">
    <property type="protein sequence ID" value="GAA0155490.1"/>
    <property type="molecule type" value="Genomic_DNA"/>
</dbReference>
<protein>
    <recommendedName>
        <fullName evidence="1">Retrotransposon gag domain-containing protein</fullName>
    </recommendedName>
</protein>
<evidence type="ECO:0000313" key="3">
    <source>
        <dbReference type="Proteomes" id="UP001454036"/>
    </source>
</evidence>
<name>A0AAV3PW76_LITER</name>
<organism evidence="2 3">
    <name type="scientific">Lithospermum erythrorhizon</name>
    <name type="common">Purple gromwell</name>
    <name type="synonym">Lithospermum officinale var. erythrorhizon</name>
    <dbReference type="NCBI Taxonomy" id="34254"/>
    <lineage>
        <taxon>Eukaryota</taxon>
        <taxon>Viridiplantae</taxon>
        <taxon>Streptophyta</taxon>
        <taxon>Embryophyta</taxon>
        <taxon>Tracheophyta</taxon>
        <taxon>Spermatophyta</taxon>
        <taxon>Magnoliopsida</taxon>
        <taxon>eudicotyledons</taxon>
        <taxon>Gunneridae</taxon>
        <taxon>Pentapetalae</taxon>
        <taxon>asterids</taxon>
        <taxon>lamiids</taxon>
        <taxon>Boraginales</taxon>
        <taxon>Boraginaceae</taxon>
        <taxon>Boraginoideae</taxon>
        <taxon>Lithospermeae</taxon>
        <taxon>Lithospermum</taxon>
    </lineage>
</organism>
<evidence type="ECO:0000313" key="2">
    <source>
        <dbReference type="EMBL" id="GAA0155490.1"/>
    </source>
</evidence>
<keyword evidence="3" id="KW-1185">Reference proteome</keyword>
<dbReference type="AlphaFoldDB" id="A0AAV3PW76"/>
<sequence length="175" mass="20155">MLGRHSLGLELLPLNDNIDRLGKKRHQGSCSSTMELIAQERQMKDWSLPGVVDSPSCIVLDDATKNYELKSFHFQQLPNIHGMAHEDSLTFLNQFGIMVDNLPPNGVTQESLRLKFLPYTLKDAAYRWFLSIPPQSIHTWRQMHEKFVARFYTYAKSASLRKQISNFTQEDGVFP</sequence>
<evidence type="ECO:0000259" key="1">
    <source>
        <dbReference type="Pfam" id="PF03732"/>
    </source>
</evidence>